<keyword evidence="2" id="KW-1185">Reference proteome</keyword>
<comment type="caution">
    <text evidence="1">The sequence shown here is derived from an EMBL/GenBank/DDBJ whole genome shotgun (WGS) entry which is preliminary data.</text>
</comment>
<evidence type="ECO:0000313" key="2">
    <source>
        <dbReference type="Proteomes" id="UP000019202"/>
    </source>
</evidence>
<accession>W1IZ26</accession>
<organism evidence="1 2">
    <name type="scientific">Xenorhabdus szentirmaii DSM 16338</name>
    <dbReference type="NCBI Taxonomy" id="1427518"/>
    <lineage>
        <taxon>Bacteria</taxon>
        <taxon>Pseudomonadati</taxon>
        <taxon>Pseudomonadota</taxon>
        <taxon>Gammaproteobacteria</taxon>
        <taxon>Enterobacterales</taxon>
        <taxon>Morganellaceae</taxon>
        <taxon>Xenorhabdus</taxon>
    </lineage>
</organism>
<dbReference type="InterPro" id="IPR016169">
    <property type="entry name" value="FAD-bd_PCMH_sub2"/>
</dbReference>
<dbReference type="Proteomes" id="UP000019202">
    <property type="component" value="Unassembled WGS sequence"/>
</dbReference>
<sequence>MTADYINNRGVRFNRLKKEFNLRWLDKDNDVAGVFICKNEADIINADIISIADNNKRIIVHSRGHCYEGFVSNNTFNTGMRCRFP</sequence>
<dbReference type="OrthoDB" id="9775082at2"/>
<dbReference type="Gene3D" id="3.30.465.10">
    <property type="match status" value="1"/>
</dbReference>
<dbReference type="RefSeq" id="WP_038236768.1">
    <property type="nucleotide sequence ID" value="NZ_CAWLWS010000077.1"/>
</dbReference>
<protein>
    <submittedName>
        <fullName evidence="1">Uncharacterized protein</fullName>
    </submittedName>
</protein>
<reference evidence="1" key="1">
    <citation type="submission" date="2013-11" db="EMBL/GenBank/DDBJ databases">
        <title>Draft genome sequence and annotation of the entomopathogenic bacteria, Xenorhabdus cabanillasi strain JM26 and Xenorhabdus szentirmai strain DSM 16338.</title>
        <authorList>
            <person name="Gualtieri M."/>
            <person name="Ogier J.C."/>
            <person name="Pages S."/>
            <person name="Givaudan A."/>
            <person name="Gaudriault S."/>
        </authorList>
    </citation>
    <scope>NUCLEOTIDE SEQUENCE [LARGE SCALE GENOMIC DNA]</scope>
    <source>
        <strain evidence="1">DSM 16338</strain>
    </source>
</reference>
<dbReference type="AlphaFoldDB" id="W1IZ26"/>
<name>W1IZ26_9GAMM</name>
<evidence type="ECO:0000313" key="1">
    <source>
        <dbReference type="EMBL" id="CDL82445.1"/>
    </source>
</evidence>
<dbReference type="GeneID" id="97126123"/>
<dbReference type="STRING" id="1427518.XSR1_20259"/>
<proteinExistence type="predicted"/>
<gene>
    <name evidence="1" type="ORF">XSR1_20259</name>
</gene>
<dbReference type="EMBL" id="CBXF010000077">
    <property type="protein sequence ID" value="CDL82445.1"/>
    <property type="molecule type" value="Genomic_DNA"/>
</dbReference>